<evidence type="ECO:0000256" key="5">
    <source>
        <dbReference type="ARBA" id="ARBA00022917"/>
    </source>
</evidence>
<evidence type="ECO:0000256" key="3">
    <source>
        <dbReference type="ARBA" id="ARBA00022490"/>
    </source>
</evidence>
<evidence type="ECO:0000256" key="7">
    <source>
        <dbReference type="RuleBase" id="RU000642"/>
    </source>
</evidence>
<evidence type="ECO:0000256" key="4">
    <source>
        <dbReference type="ARBA" id="ARBA00022768"/>
    </source>
</evidence>
<dbReference type="InterPro" id="IPR018101">
    <property type="entry name" value="Transl_elong_Ts_CS"/>
</dbReference>
<dbReference type="GO" id="GO:0005737">
    <property type="term" value="C:cytoplasm"/>
    <property type="evidence" value="ECO:0007669"/>
    <property type="project" value="UniProtKB-SubCell"/>
</dbReference>
<keyword evidence="4 6" id="KW-0251">Elongation factor</keyword>
<dbReference type="Pfam" id="PF00889">
    <property type="entry name" value="EF_TS"/>
    <property type="match status" value="1"/>
</dbReference>
<dbReference type="NCBIfam" id="TIGR00116">
    <property type="entry name" value="tsf"/>
    <property type="match status" value="1"/>
</dbReference>
<dbReference type="GO" id="GO:0003746">
    <property type="term" value="F:translation elongation factor activity"/>
    <property type="evidence" value="ECO:0007669"/>
    <property type="project" value="UniProtKB-UniRule"/>
</dbReference>
<feature type="region of interest" description="Involved in Mg(2+) ion dislocation from EF-Tu" evidence="6">
    <location>
        <begin position="80"/>
        <end position="83"/>
    </location>
</feature>
<keyword evidence="3 6" id="KW-0963">Cytoplasm</keyword>
<gene>
    <name evidence="6" type="primary">tsf</name>
    <name evidence="10" type="ORF">ABB25_05250</name>
</gene>
<keyword evidence="11" id="KW-1185">Reference proteome</keyword>
<comment type="subcellular location">
    <subcellularLocation>
        <location evidence="6 8">Cytoplasm</location>
    </subcellularLocation>
</comment>
<dbReference type="InterPro" id="IPR009060">
    <property type="entry name" value="UBA-like_sf"/>
</dbReference>
<protein>
    <recommendedName>
        <fullName evidence="2 6">Elongation factor Ts</fullName>
        <shortName evidence="6">EF-Ts</shortName>
    </recommendedName>
</protein>
<comment type="function">
    <text evidence="6 7">Associates with the EF-Tu.GDP complex and induces the exchange of GDP to GTP. It remains bound to the aminoacyl-tRNA.EF-Tu.GTP complex up to the GTP hydrolysis stage on the ribosome.</text>
</comment>
<dbReference type="Gene3D" id="1.10.8.10">
    <property type="entry name" value="DNA helicase RuvA subunit, C-terminal domain"/>
    <property type="match status" value="1"/>
</dbReference>
<evidence type="ECO:0000313" key="10">
    <source>
        <dbReference type="EMBL" id="KRG58884.1"/>
    </source>
</evidence>
<dbReference type="PANTHER" id="PTHR11741">
    <property type="entry name" value="ELONGATION FACTOR TS"/>
    <property type="match status" value="1"/>
</dbReference>
<dbReference type="InterPro" id="IPR014039">
    <property type="entry name" value="Transl_elong_EFTs/EF1B_dimer"/>
</dbReference>
<accession>A0A0R0C056</accession>
<dbReference type="STRING" id="266128.ABB25_05250"/>
<organism evidence="10 11">
    <name type="scientific">Stenotrophomonas koreensis</name>
    <dbReference type="NCBI Taxonomy" id="266128"/>
    <lineage>
        <taxon>Bacteria</taxon>
        <taxon>Pseudomonadati</taxon>
        <taxon>Pseudomonadota</taxon>
        <taxon>Gammaproteobacteria</taxon>
        <taxon>Lysobacterales</taxon>
        <taxon>Lysobacteraceae</taxon>
        <taxon>Stenotrophomonas</taxon>
    </lineage>
</organism>
<proteinExistence type="inferred from homology"/>
<evidence type="ECO:0000256" key="2">
    <source>
        <dbReference type="ARBA" id="ARBA00016956"/>
    </source>
</evidence>
<evidence type="ECO:0000256" key="8">
    <source>
        <dbReference type="RuleBase" id="RU000643"/>
    </source>
</evidence>
<sequence>MAEITASLVKELRERTGAGMMECKKALAENNGDIDASAEALRKSGAAKADKKADRVTAEGRVGVASEGGKAVLVEVNSETDFVANDVNFKTFVDTVAQAALASGAADVEALKAAAFGDGVTVEEARTATIQKLGENIQIRRLVKVEGASTIGSYVHTNGKIGVLVELSNGSDELASGLAMHVAAMNPPYNKAADVPAEYIAKEKEIELAKMSDKDKSKPAEILEKIMAGKTAKIVNDVTLYGQSYVLDNDGRTVEAVVKAAGADVIGFTRLVVGEGIEKVQEDYLAEVAKAMQV</sequence>
<dbReference type="PANTHER" id="PTHR11741:SF0">
    <property type="entry name" value="ELONGATION FACTOR TS, MITOCHONDRIAL"/>
    <property type="match status" value="1"/>
</dbReference>
<dbReference type="AlphaFoldDB" id="A0A0R0C056"/>
<dbReference type="PATRIC" id="fig|266128.3.peg.2711"/>
<evidence type="ECO:0000313" key="11">
    <source>
        <dbReference type="Proteomes" id="UP000051254"/>
    </source>
</evidence>
<dbReference type="PROSITE" id="PS01126">
    <property type="entry name" value="EF_TS_1"/>
    <property type="match status" value="1"/>
</dbReference>
<reference evidence="10 11" key="1">
    <citation type="submission" date="2015-05" db="EMBL/GenBank/DDBJ databases">
        <title>Genome sequencing and analysis of members of genus Stenotrophomonas.</title>
        <authorList>
            <person name="Patil P.P."/>
            <person name="Midha S."/>
            <person name="Patil P.B."/>
        </authorList>
    </citation>
    <scope>NUCLEOTIDE SEQUENCE [LARGE SCALE GENOMIC DNA]</scope>
    <source>
        <strain evidence="10 11">DSM 17805</strain>
    </source>
</reference>
<dbReference type="RefSeq" id="WP_057664661.1">
    <property type="nucleotide sequence ID" value="NZ_LDJH01000008.1"/>
</dbReference>
<evidence type="ECO:0000256" key="6">
    <source>
        <dbReference type="HAMAP-Rule" id="MF_00050"/>
    </source>
</evidence>
<comment type="caution">
    <text evidence="10">The sequence shown here is derived from an EMBL/GenBank/DDBJ whole genome shotgun (WGS) entry which is preliminary data.</text>
</comment>
<dbReference type="FunFam" id="1.10.286.20:FF:000001">
    <property type="entry name" value="Elongation factor Ts"/>
    <property type="match status" value="1"/>
</dbReference>
<dbReference type="InterPro" id="IPR001816">
    <property type="entry name" value="Transl_elong_EFTs/EF1B"/>
</dbReference>
<evidence type="ECO:0000259" key="9">
    <source>
        <dbReference type="Pfam" id="PF00889"/>
    </source>
</evidence>
<dbReference type="SUPFAM" id="SSF54713">
    <property type="entry name" value="Elongation factor Ts (EF-Ts), dimerisation domain"/>
    <property type="match status" value="2"/>
</dbReference>
<dbReference type="PROSITE" id="PS01127">
    <property type="entry name" value="EF_TS_2"/>
    <property type="match status" value="1"/>
</dbReference>
<dbReference type="OrthoDB" id="9808348at2"/>
<dbReference type="HAMAP" id="MF_00050">
    <property type="entry name" value="EF_Ts"/>
    <property type="match status" value="1"/>
</dbReference>
<dbReference type="EMBL" id="LDJH01000008">
    <property type="protein sequence ID" value="KRG58884.1"/>
    <property type="molecule type" value="Genomic_DNA"/>
</dbReference>
<dbReference type="Proteomes" id="UP000051254">
    <property type="component" value="Unassembled WGS sequence"/>
</dbReference>
<feature type="domain" description="Translation elongation factor EFTs/EF1B dimerisation" evidence="9">
    <location>
        <begin position="71"/>
        <end position="275"/>
    </location>
</feature>
<dbReference type="SUPFAM" id="SSF46934">
    <property type="entry name" value="UBA-like"/>
    <property type="match status" value="1"/>
</dbReference>
<keyword evidence="5 6" id="KW-0648">Protein biosynthesis</keyword>
<evidence type="ECO:0000256" key="1">
    <source>
        <dbReference type="ARBA" id="ARBA00005532"/>
    </source>
</evidence>
<comment type="similarity">
    <text evidence="1 6 7">Belongs to the EF-Ts family.</text>
</comment>
<dbReference type="Gene3D" id="1.10.286.20">
    <property type="match status" value="1"/>
</dbReference>
<dbReference type="FunFam" id="1.10.8.10:FF:000001">
    <property type="entry name" value="Elongation factor Ts"/>
    <property type="match status" value="1"/>
</dbReference>
<dbReference type="Gene3D" id="3.30.479.20">
    <property type="entry name" value="Elongation factor Ts, dimerisation domain"/>
    <property type="match status" value="2"/>
</dbReference>
<dbReference type="InterPro" id="IPR036402">
    <property type="entry name" value="EF-Ts_dimer_sf"/>
</dbReference>
<dbReference type="CDD" id="cd14275">
    <property type="entry name" value="UBA_EF-Ts"/>
    <property type="match status" value="1"/>
</dbReference>
<name>A0A0R0C056_9GAMM</name>